<evidence type="ECO:0000313" key="1">
    <source>
        <dbReference type="EMBL" id="KDO22259.1"/>
    </source>
</evidence>
<name>A0A067BUT5_SAPPC</name>
<dbReference type="KEGG" id="spar:SPRG_12097"/>
<dbReference type="AlphaFoldDB" id="A0A067BUT5"/>
<dbReference type="SUPFAM" id="SSF48403">
    <property type="entry name" value="Ankyrin repeat"/>
    <property type="match status" value="1"/>
</dbReference>
<dbReference type="InterPro" id="IPR002110">
    <property type="entry name" value="Ankyrin_rpt"/>
</dbReference>
<dbReference type="RefSeq" id="XP_012206995.1">
    <property type="nucleotide sequence ID" value="XM_012351605.1"/>
</dbReference>
<dbReference type="Pfam" id="PF12796">
    <property type="entry name" value="Ank_2"/>
    <property type="match status" value="1"/>
</dbReference>
<proteinExistence type="predicted"/>
<dbReference type="PANTHER" id="PTHR46586">
    <property type="entry name" value="ANKYRIN REPEAT-CONTAINING PROTEIN"/>
    <property type="match status" value="1"/>
</dbReference>
<dbReference type="InterPro" id="IPR036770">
    <property type="entry name" value="Ankyrin_rpt-contain_sf"/>
</dbReference>
<dbReference type="VEuPathDB" id="FungiDB:SPRG_12097"/>
<sequence>MTHLPARFALLPFFAGSPLTEFDVHDLFLTFPHQEDRLPFHLVLLEGDLRLIAQLVAFDPQLVTPESFRLAIAAGHLVVAQMLLDMNPSVVEATSFVDLDAVNEDTAVCVAAANGRLEILQWLHVSGHELVWHALVTAATNGHEDVVTYLLGHELSSGAPDHAPVHWTSSHPIQSALTCALCNGHAGIVLRLLQYGPCTLQEHPDMPYFKWSAASVVGRHHVQALQHILDASMDVSSLDATVVHGIFSCVDFEPTIVLDAADAEIEAVVRALPRAFYVEMLLAAARDGTVGALTSVLRGILQANITLDPAADIEQALARSATAHCIKTHKTMRSFLRRVGLDDTALDSVLMEARQFGTLPAVQWLDINFGVVGSAAAMAEAAGADDADDIVQRSGSLLSL</sequence>
<accession>A0A067BUT5</accession>
<dbReference type="OrthoDB" id="542841at2759"/>
<dbReference type="Proteomes" id="UP000030745">
    <property type="component" value="Unassembled WGS sequence"/>
</dbReference>
<gene>
    <name evidence="1" type="ORF">SPRG_12097</name>
</gene>
<dbReference type="PANTHER" id="PTHR46586:SF3">
    <property type="entry name" value="ANKYRIN REPEAT-CONTAINING PROTEIN"/>
    <property type="match status" value="1"/>
</dbReference>
<dbReference type="EMBL" id="KK583271">
    <property type="protein sequence ID" value="KDO22259.1"/>
    <property type="molecule type" value="Genomic_DNA"/>
</dbReference>
<reference evidence="1 2" key="1">
    <citation type="journal article" date="2013" name="PLoS Genet.">
        <title>Distinctive expansion of potential virulence genes in the genome of the oomycete fish pathogen Saprolegnia parasitica.</title>
        <authorList>
            <person name="Jiang R.H."/>
            <person name="de Bruijn I."/>
            <person name="Haas B.J."/>
            <person name="Belmonte R."/>
            <person name="Lobach L."/>
            <person name="Christie J."/>
            <person name="van den Ackerveken G."/>
            <person name="Bottin A."/>
            <person name="Bulone V."/>
            <person name="Diaz-Moreno S.M."/>
            <person name="Dumas B."/>
            <person name="Fan L."/>
            <person name="Gaulin E."/>
            <person name="Govers F."/>
            <person name="Grenville-Briggs L.J."/>
            <person name="Horner N.R."/>
            <person name="Levin J.Z."/>
            <person name="Mammella M."/>
            <person name="Meijer H.J."/>
            <person name="Morris P."/>
            <person name="Nusbaum C."/>
            <person name="Oome S."/>
            <person name="Phillips A.J."/>
            <person name="van Rooyen D."/>
            <person name="Rzeszutek E."/>
            <person name="Saraiva M."/>
            <person name="Secombes C.J."/>
            <person name="Seidl M.F."/>
            <person name="Snel B."/>
            <person name="Stassen J.H."/>
            <person name="Sykes S."/>
            <person name="Tripathy S."/>
            <person name="van den Berg H."/>
            <person name="Vega-Arreguin J.C."/>
            <person name="Wawra S."/>
            <person name="Young S.K."/>
            <person name="Zeng Q."/>
            <person name="Dieguez-Uribeondo J."/>
            <person name="Russ C."/>
            <person name="Tyler B.M."/>
            <person name="van West P."/>
        </authorList>
    </citation>
    <scope>NUCLEOTIDE SEQUENCE [LARGE SCALE GENOMIC DNA]</scope>
    <source>
        <strain evidence="1 2">CBS 223.65</strain>
    </source>
</reference>
<dbReference type="Gene3D" id="1.25.40.20">
    <property type="entry name" value="Ankyrin repeat-containing domain"/>
    <property type="match status" value="1"/>
</dbReference>
<dbReference type="STRING" id="695850.A0A067BUT5"/>
<keyword evidence="2" id="KW-1185">Reference proteome</keyword>
<organism evidence="1 2">
    <name type="scientific">Saprolegnia parasitica (strain CBS 223.65)</name>
    <dbReference type="NCBI Taxonomy" id="695850"/>
    <lineage>
        <taxon>Eukaryota</taxon>
        <taxon>Sar</taxon>
        <taxon>Stramenopiles</taxon>
        <taxon>Oomycota</taxon>
        <taxon>Saprolegniomycetes</taxon>
        <taxon>Saprolegniales</taxon>
        <taxon>Saprolegniaceae</taxon>
        <taxon>Saprolegnia</taxon>
    </lineage>
</organism>
<protein>
    <submittedName>
        <fullName evidence="1">Uncharacterized protein</fullName>
    </submittedName>
</protein>
<dbReference type="GeneID" id="24134092"/>
<dbReference type="InterPro" id="IPR052050">
    <property type="entry name" value="SecEffector_AnkRepeat"/>
</dbReference>
<dbReference type="OMA" id="FEWEATT"/>
<evidence type="ECO:0000313" key="2">
    <source>
        <dbReference type="Proteomes" id="UP000030745"/>
    </source>
</evidence>